<dbReference type="AlphaFoldDB" id="A0A1N7JLL3"/>
<evidence type="ECO:0000313" key="2">
    <source>
        <dbReference type="EMBL" id="SIS50195.1"/>
    </source>
</evidence>
<dbReference type="Proteomes" id="UP000186026">
    <property type="component" value="Unassembled WGS sequence"/>
</dbReference>
<protein>
    <submittedName>
        <fullName evidence="2">Uncharacterized protein</fullName>
    </submittedName>
</protein>
<proteinExistence type="predicted"/>
<evidence type="ECO:0000256" key="1">
    <source>
        <dbReference type="SAM" id="MobiDB-lite"/>
    </source>
</evidence>
<evidence type="ECO:0000313" key="3">
    <source>
        <dbReference type="Proteomes" id="UP000186026"/>
    </source>
</evidence>
<accession>A0A1N7JLL3</accession>
<dbReference type="STRING" id="529505.SAMN05421761_101122"/>
<name>A0A1N7JLL3_9BACT</name>
<feature type="region of interest" description="Disordered" evidence="1">
    <location>
        <begin position="29"/>
        <end position="48"/>
    </location>
</feature>
<gene>
    <name evidence="2" type="ORF">SAMN05421761_101122</name>
</gene>
<organism evidence="2 3">
    <name type="scientific">Belliella pelovolcani</name>
    <dbReference type="NCBI Taxonomy" id="529505"/>
    <lineage>
        <taxon>Bacteria</taxon>
        <taxon>Pseudomonadati</taxon>
        <taxon>Bacteroidota</taxon>
        <taxon>Cytophagia</taxon>
        <taxon>Cytophagales</taxon>
        <taxon>Cyclobacteriaceae</taxon>
        <taxon>Belliella</taxon>
    </lineage>
</organism>
<dbReference type="RefSeq" id="WP_076497540.1">
    <property type="nucleotide sequence ID" value="NZ_FTOP01000001.1"/>
</dbReference>
<reference evidence="3" key="1">
    <citation type="submission" date="2017-01" db="EMBL/GenBank/DDBJ databases">
        <authorList>
            <person name="Varghese N."/>
            <person name="Submissions S."/>
        </authorList>
    </citation>
    <scope>NUCLEOTIDE SEQUENCE [LARGE SCALE GENOMIC DNA]</scope>
    <source>
        <strain evidence="3">DSM 46698</strain>
    </source>
</reference>
<dbReference type="OrthoDB" id="645138at2"/>
<dbReference type="EMBL" id="FTOP01000001">
    <property type="protein sequence ID" value="SIS50195.1"/>
    <property type="molecule type" value="Genomic_DNA"/>
</dbReference>
<sequence>MAKQTGSLTLEGTMGNVIFYKRNGKFYSRSKGSPKKKRLKEGPEFENSRRVSSEFGHASKFAAKLSRSCVGLLNPSRHDGLHGRLTSKMHKVVQSDPVSVYGYRRLRFGDLGLMHGFDFEATSLKSLIANLPFVDYQGQIVQVDFNKIGGMDKKTAPGGATHYRVDLLWCRLHEVNEKVGYQEYQGNILDLDDSLDLNGIKEMDLGSALQEEEVLFLVMGIVFLQEVNGKMNELAGKRAVGVLEVLKR</sequence>
<keyword evidence="3" id="KW-1185">Reference proteome</keyword>